<dbReference type="Pfam" id="PF08240">
    <property type="entry name" value="ADH_N"/>
    <property type="match status" value="1"/>
</dbReference>
<evidence type="ECO:0000256" key="5">
    <source>
        <dbReference type="RuleBase" id="RU361277"/>
    </source>
</evidence>
<dbReference type="Proteomes" id="UP000287188">
    <property type="component" value="Unassembled WGS sequence"/>
</dbReference>
<gene>
    <name evidence="7" type="ORF">KDK_58900</name>
</gene>
<feature type="domain" description="Enoyl reductase (ER)" evidence="6">
    <location>
        <begin position="8"/>
        <end position="345"/>
    </location>
</feature>
<dbReference type="GO" id="GO:0008270">
    <property type="term" value="F:zinc ion binding"/>
    <property type="evidence" value="ECO:0007669"/>
    <property type="project" value="InterPro"/>
</dbReference>
<keyword evidence="2 5" id="KW-0479">Metal-binding</keyword>
<evidence type="ECO:0000256" key="2">
    <source>
        <dbReference type="ARBA" id="ARBA00022723"/>
    </source>
</evidence>
<dbReference type="GO" id="GO:0016491">
    <property type="term" value="F:oxidoreductase activity"/>
    <property type="evidence" value="ECO:0007669"/>
    <property type="project" value="UniProtKB-KW"/>
</dbReference>
<dbReference type="Pfam" id="PF00107">
    <property type="entry name" value="ADH_zinc_N"/>
    <property type="match status" value="1"/>
</dbReference>
<dbReference type="PANTHER" id="PTHR42813:SF2">
    <property type="entry name" value="DEHYDROGENASE, ZINC-CONTAINING, PUTATIVE (AFU_ORTHOLOGUE AFUA_2G02810)-RELATED"/>
    <property type="match status" value="1"/>
</dbReference>
<dbReference type="Gene3D" id="3.90.180.10">
    <property type="entry name" value="Medium-chain alcohol dehydrogenases, catalytic domain"/>
    <property type="match status" value="1"/>
</dbReference>
<evidence type="ECO:0000313" key="7">
    <source>
        <dbReference type="EMBL" id="GCE22090.1"/>
    </source>
</evidence>
<dbReference type="RefSeq" id="WP_126554622.1">
    <property type="nucleotide sequence ID" value="NZ_BIFS01000002.1"/>
</dbReference>
<dbReference type="PANTHER" id="PTHR42813">
    <property type="entry name" value="ZINC-TYPE ALCOHOL DEHYDROGENASE-LIKE"/>
    <property type="match status" value="1"/>
</dbReference>
<accession>A0A402ASK9</accession>
<organism evidence="7 8">
    <name type="scientific">Dictyobacter kobayashii</name>
    <dbReference type="NCBI Taxonomy" id="2014872"/>
    <lineage>
        <taxon>Bacteria</taxon>
        <taxon>Bacillati</taxon>
        <taxon>Chloroflexota</taxon>
        <taxon>Ktedonobacteria</taxon>
        <taxon>Ktedonobacterales</taxon>
        <taxon>Dictyobacteraceae</taxon>
        <taxon>Dictyobacter</taxon>
    </lineage>
</organism>
<dbReference type="InterPro" id="IPR036291">
    <property type="entry name" value="NAD(P)-bd_dom_sf"/>
</dbReference>
<evidence type="ECO:0000256" key="3">
    <source>
        <dbReference type="ARBA" id="ARBA00022833"/>
    </source>
</evidence>
<name>A0A402ASK9_9CHLR</name>
<dbReference type="Gene3D" id="3.40.50.720">
    <property type="entry name" value="NAD(P)-binding Rossmann-like Domain"/>
    <property type="match status" value="1"/>
</dbReference>
<dbReference type="InterPro" id="IPR011032">
    <property type="entry name" value="GroES-like_sf"/>
</dbReference>
<evidence type="ECO:0000313" key="8">
    <source>
        <dbReference type="Proteomes" id="UP000287188"/>
    </source>
</evidence>
<protein>
    <submittedName>
        <fullName evidence="7">Dehydrogenase</fullName>
    </submittedName>
</protein>
<comment type="cofactor">
    <cofactor evidence="1 5">
        <name>Zn(2+)</name>
        <dbReference type="ChEBI" id="CHEBI:29105"/>
    </cofactor>
</comment>
<evidence type="ECO:0000256" key="4">
    <source>
        <dbReference type="ARBA" id="ARBA00023002"/>
    </source>
</evidence>
<dbReference type="SUPFAM" id="SSF51735">
    <property type="entry name" value="NAD(P)-binding Rossmann-fold domains"/>
    <property type="match status" value="1"/>
</dbReference>
<comment type="caution">
    <text evidence="7">The sequence shown here is derived from an EMBL/GenBank/DDBJ whole genome shotgun (WGS) entry which is preliminary data.</text>
</comment>
<dbReference type="InterPro" id="IPR013149">
    <property type="entry name" value="ADH-like_C"/>
</dbReference>
<keyword evidence="4" id="KW-0560">Oxidoreductase</keyword>
<sequence length="347" mass="37645">MRGVVWHGPYDVRVAENLPLPDRSQPADAVIRVTRTAICGTDLHPYRGEIANFQPQSVMGHEFTGIVEEVGSQVHQFKRGDRVVASDVIACGQCWYCHRGWHYQCQNVSLFGYGTVVGPYVPGGQAEYVRIPYADIVLSPIPPTLQDEQALFVGDILTTGFSCAAEAHIAPGDTVAVIGCGPVGLFAIMSAYLMGAGRVLALDPDPQRRAQAEKHGALPVVPDEHVEERVREYTQGRGADSVLEAVGSDKALTTALAVVRPKGTVSIVGAHSSHAMPFPSIQAFAKEITLRFVVGDPIRTRNQLMPLLETGRIDPVSIISHRIPLQEAAQGYQLFDQRKATKVVLIP</sequence>
<dbReference type="SUPFAM" id="SSF50129">
    <property type="entry name" value="GroES-like"/>
    <property type="match status" value="1"/>
</dbReference>
<dbReference type="AlphaFoldDB" id="A0A402ASK9"/>
<dbReference type="PROSITE" id="PS00059">
    <property type="entry name" value="ADH_ZINC"/>
    <property type="match status" value="1"/>
</dbReference>
<proteinExistence type="inferred from homology"/>
<dbReference type="InterPro" id="IPR013154">
    <property type="entry name" value="ADH-like_N"/>
</dbReference>
<evidence type="ECO:0000256" key="1">
    <source>
        <dbReference type="ARBA" id="ARBA00001947"/>
    </source>
</evidence>
<dbReference type="CDD" id="cd08284">
    <property type="entry name" value="FDH_like_2"/>
    <property type="match status" value="1"/>
</dbReference>
<dbReference type="EMBL" id="BIFS01000002">
    <property type="protein sequence ID" value="GCE22090.1"/>
    <property type="molecule type" value="Genomic_DNA"/>
</dbReference>
<dbReference type="InterPro" id="IPR020843">
    <property type="entry name" value="ER"/>
</dbReference>
<keyword evidence="3 5" id="KW-0862">Zinc</keyword>
<dbReference type="SMART" id="SM00829">
    <property type="entry name" value="PKS_ER"/>
    <property type="match status" value="1"/>
</dbReference>
<comment type="similarity">
    <text evidence="5">Belongs to the zinc-containing alcohol dehydrogenase family.</text>
</comment>
<keyword evidence="8" id="KW-1185">Reference proteome</keyword>
<reference evidence="8" key="1">
    <citation type="submission" date="2018-12" db="EMBL/GenBank/DDBJ databases">
        <title>Tengunoibacter tsumagoiensis gen. nov., sp. nov., Dictyobacter kobayashii sp. nov., D. alpinus sp. nov., and D. joshuensis sp. nov. and description of Dictyobacteraceae fam. nov. within the order Ktedonobacterales isolated from Tengu-no-mugimeshi.</title>
        <authorList>
            <person name="Wang C.M."/>
            <person name="Zheng Y."/>
            <person name="Sakai Y."/>
            <person name="Toyoda A."/>
            <person name="Minakuchi Y."/>
            <person name="Abe K."/>
            <person name="Yokota A."/>
            <person name="Yabe S."/>
        </authorList>
    </citation>
    <scope>NUCLEOTIDE SEQUENCE [LARGE SCALE GENOMIC DNA]</scope>
    <source>
        <strain evidence="8">Uno11</strain>
    </source>
</reference>
<dbReference type="InterPro" id="IPR002328">
    <property type="entry name" value="ADH_Zn_CS"/>
</dbReference>
<evidence type="ECO:0000259" key="6">
    <source>
        <dbReference type="SMART" id="SM00829"/>
    </source>
</evidence>
<dbReference type="OrthoDB" id="9765861at2"/>